<dbReference type="CDD" id="cd01635">
    <property type="entry name" value="Glycosyltransferase_GTB-type"/>
    <property type="match status" value="1"/>
</dbReference>
<evidence type="ECO:0000256" key="1">
    <source>
        <dbReference type="ARBA" id="ARBA00009481"/>
    </source>
</evidence>
<dbReference type="InterPro" id="IPR001296">
    <property type="entry name" value="Glyco_trans_1"/>
</dbReference>
<comment type="catalytic activity">
    <reaction evidence="10">
        <text>a 1,2-diacyl-3-O-(beta-D-galactosyl)-sn-glycerol + UDP-alpha-D-galactose = a 1,2-diacyl-3-O-[alpha-D-galactosyl-(1-&gt;6)-beta-D-galactosyl]-sn-glycerol + UDP + H(+)</text>
        <dbReference type="Rhea" id="RHEA:10520"/>
        <dbReference type="ChEBI" id="CHEBI:15378"/>
        <dbReference type="ChEBI" id="CHEBI:17615"/>
        <dbReference type="ChEBI" id="CHEBI:28396"/>
        <dbReference type="ChEBI" id="CHEBI:58223"/>
        <dbReference type="ChEBI" id="CHEBI:66914"/>
        <dbReference type="EC" id="2.4.1.241"/>
    </reaction>
</comment>
<feature type="domain" description="Glycosyl transferase family 1" evidence="12">
    <location>
        <begin position="599"/>
        <end position="734"/>
    </location>
</feature>
<gene>
    <name evidence="13" type="ORF">KC19_12G174500</name>
</gene>
<dbReference type="GO" id="GO:0009707">
    <property type="term" value="C:chloroplast outer membrane"/>
    <property type="evidence" value="ECO:0007669"/>
    <property type="project" value="UniProtKB-SubCell"/>
</dbReference>
<evidence type="ECO:0000256" key="6">
    <source>
        <dbReference type="ARBA" id="ARBA00022805"/>
    </source>
</evidence>
<dbReference type="EMBL" id="CM026433">
    <property type="protein sequence ID" value="KAG0555513.1"/>
    <property type="molecule type" value="Genomic_DNA"/>
</dbReference>
<keyword evidence="7" id="KW-0472">Membrane</keyword>
<dbReference type="GO" id="GO:0019375">
    <property type="term" value="P:galactolipid biosynthetic process"/>
    <property type="evidence" value="ECO:0007669"/>
    <property type="project" value="TreeGrafter"/>
</dbReference>
<evidence type="ECO:0000256" key="8">
    <source>
        <dbReference type="ARBA" id="ARBA00024013"/>
    </source>
</evidence>
<feature type="compositionally biased region" description="Basic residues" evidence="11">
    <location>
        <begin position="182"/>
        <end position="193"/>
    </location>
</feature>
<comment type="subcellular location">
    <subcellularLocation>
        <location evidence="8">Plastid</location>
        <location evidence="8">Chloroplast outer membrane</location>
    </subcellularLocation>
</comment>
<evidence type="ECO:0000256" key="9">
    <source>
        <dbReference type="ARBA" id="ARBA00024055"/>
    </source>
</evidence>
<sequence length="852" mass="96529">MAPWDATADARPGVGAEKAFSFLSKSISEVQKSAESDIKLIKSRVKSFKNLSETLDKEWESLKFPAVDNLKNSGKILRMMTDTSKQTPAGSTTSTADFGFLKSLRPTLSEFQRSFSDPDFQTHNRDDSKGMDLWLRKPSFSKDAESGLDLFSRKAREGLRNEWSSSRKVGDRRMVVRDWQKGTRRKKSSRRSKPSSVDEWVDDWEPLRRVKESVKESLQELESTAATSKTPSEFFENVKKTEFYENVKKNLKLSSTADASKEQYGLNVAPLDVPELLENLVRQSEPLLDHLGVKKDVSEKVCDLIRSCRREDQQLFQPTKMKKEARSGKESSKSQDNLDLRIASVCQSTGYRYKGGLWSDHEDAKESNEQDARRNIAIVTTASLPWMTGTAVNPLFRAAFLAKTGKQNVTLLVPWLCKQDQEQVYPNKMTFDTPEEQESYVRDWVEARVGFKSDFKIAFYPGKFSSYKRSILASGDISEFIPKEEADVAVLEEPEHLTWYYHGKRWTDKFQHVVGIVHTNYLEYVKREKNGAVQAFLLEHINNWMVRAYCNKVLRLSAATQELPRASVVNVHGVGPRFLETGKRLASESEDGKPTFSKGAYYLGKMIWGKGYRELVDLFVENKDQLSNVELDVFGSGEDSHEVHAEAQQNGLRMKFHQGRDHGDNSLHGYKVFINPSLSDVVCTTTAEALAMGKIVVCADHPSNDFFRSFPNCYIYRTPEEFVEKVQQAMASEPEPLSPELQYLLSWEAATDRFIDSAGLDKLPPRGSKTSVKKPTVVGEEVEKKTMTLSTSTPDLTDVVDKGLYLTHYLLSGIEPWRSLVGAQPDTMHVDAQHCKDLGLPPPNVQRPVYGW</sequence>
<dbReference type="Gene3D" id="3.40.50.2000">
    <property type="entry name" value="Glycogen Phosphorylase B"/>
    <property type="match status" value="1"/>
</dbReference>
<evidence type="ECO:0000256" key="7">
    <source>
        <dbReference type="ARBA" id="ARBA00023136"/>
    </source>
</evidence>
<evidence type="ECO:0000259" key="12">
    <source>
        <dbReference type="Pfam" id="PF00534"/>
    </source>
</evidence>
<comment type="caution">
    <text evidence="13">The sequence shown here is derived from an EMBL/GenBank/DDBJ whole genome shotgun (WGS) entry which is preliminary data.</text>
</comment>
<dbReference type="Proteomes" id="UP000822688">
    <property type="component" value="Chromosome 12"/>
</dbReference>
<feature type="region of interest" description="Disordered" evidence="11">
    <location>
        <begin position="316"/>
        <end position="335"/>
    </location>
</feature>
<evidence type="ECO:0000256" key="4">
    <source>
        <dbReference type="ARBA" id="ARBA00022676"/>
    </source>
</evidence>
<keyword evidence="14" id="KW-1185">Reference proteome</keyword>
<dbReference type="FunFam" id="3.40.50.2000:FF:000067">
    <property type="entry name" value="Digalactosyldiacylglycerol synthase 1, chloroplastic"/>
    <property type="match status" value="1"/>
</dbReference>
<dbReference type="OrthoDB" id="44480at2759"/>
<accession>A0A8T0G8F2</accession>
<keyword evidence="5" id="KW-0808">Transferase</keyword>
<proteinExistence type="inferred from homology"/>
<dbReference type="PANTHER" id="PTHR46132">
    <property type="entry name" value="DIGALACTOSYLDIACYLGLYCEROL SYNTHASE 2, CHLOROPLASTIC"/>
    <property type="match status" value="1"/>
</dbReference>
<keyword evidence="3" id="KW-0934">Plastid</keyword>
<keyword evidence="2" id="KW-0150">Chloroplast</keyword>
<evidence type="ECO:0000256" key="5">
    <source>
        <dbReference type="ARBA" id="ARBA00022679"/>
    </source>
</evidence>
<evidence type="ECO:0000256" key="11">
    <source>
        <dbReference type="SAM" id="MobiDB-lite"/>
    </source>
</evidence>
<dbReference type="Pfam" id="PF00534">
    <property type="entry name" value="Glycos_transf_1"/>
    <property type="match status" value="1"/>
</dbReference>
<reference evidence="13" key="1">
    <citation type="submission" date="2020-06" db="EMBL/GenBank/DDBJ databases">
        <title>WGS assembly of Ceratodon purpureus strain R40.</title>
        <authorList>
            <person name="Carey S.B."/>
            <person name="Jenkins J."/>
            <person name="Shu S."/>
            <person name="Lovell J.T."/>
            <person name="Sreedasyam A."/>
            <person name="Maumus F."/>
            <person name="Tiley G.P."/>
            <person name="Fernandez-Pozo N."/>
            <person name="Barry K."/>
            <person name="Chen C."/>
            <person name="Wang M."/>
            <person name="Lipzen A."/>
            <person name="Daum C."/>
            <person name="Saski C.A."/>
            <person name="Payton A.C."/>
            <person name="Mcbreen J.C."/>
            <person name="Conrad R.E."/>
            <person name="Kollar L.M."/>
            <person name="Olsson S."/>
            <person name="Huttunen S."/>
            <person name="Landis J.B."/>
            <person name="Wickett N.J."/>
            <person name="Johnson M.G."/>
            <person name="Rensing S.A."/>
            <person name="Grimwood J."/>
            <person name="Schmutz J."/>
            <person name="Mcdaniel S.F."/>
        </authorList>
    </citation>
    <scope>NUCLEOTIDE SEQUENCE</scope>
    <source>
        <strain evidence="13">R40</strain>
    </source>
</reference>
<dbReference type="AlphaFoldDB" id="A0A8T0G8F2"/>
<dbReference type="InterPro" id="IPR044525">
    <property type="entry name" value="DGDG1/2"/>
</dbReference>
<feature type="region of interest" description="Disordered" evidence="11">
    <location>
        <begin position="174"/>
        <end position="196"/>
    </location>
</feature>
<evidence type="ECO:0000256" key="10">
    <source>
        <dbReference type="ARBA" id="ARBA00048651"/>
    </source>
</evidence>
<dbReference type="PANTHER" id="PTHR46132:SF1">
    <property type="entry name" value="DIGALACTOSYLDIACYLGLYCEROL SYNTHASE 2, CHLOROPLASTIC"/>
    <property type="match status" value="1"/>
</dbReference>
<dbReference type="SUPFAM" id="SSF53756">
    <property type="entry name" value="UDP-Glycosyltransferase/glycogen phosphorylase"/>
    <property type="match status" value="1"/>
</dbReference>
<feature type="compositionally biased region" description="Basic and acidic residues" evidence="11">
    <location>
        <begin position="321"/>
        <end position="335"/>
    </location>
</feature>
<evidence type="ECO:0000313" key="14">
    <source>
        <dbReference type="Proteomes" id="UP000822688"/>
    </source>
</evidence>
<keyword evidence="6" id="KW-1002">Plastid outer membrane</keyword>
<keyword evidence="4" id="KW-0328">Glycosyltransferase</keyword>
<name>A0A8T0G8F2_CERPU</name>
<dbReference type="EC" id="2.4.1.241" evidence="9"/>
<evidence type="ECO:0000256" key="2">
    <source>
        <dbReference type="ARBA" id="ARBA00022528"/>
    </source>
</evidence>
<organism evidence="13 14">
    <name type="scientific">Ceratodon purpureus</name>
    <name type="common">Fire moss</name>
    <name type="synonym">Dicranum purpureum</name>
    <dbReference type="NCBI Taxonomy" id="3225"/>
    <lineage>
        <taxon>Eukaryota</taxon>
        <taxon>Viridiplantae</taxon>
        <taxon>Streptophyta</taxon>
        <taxon>Embryophyta</taxon>
        <taxon>Bryophyta</taxon>
        <taxon>Bryophytina</taxon>
        <taxon>Bryopsida</taxon>
        <taxon>Dicranidae</taxon>
        <taxon>Pseudoditrichales</taxon>
        <taxon>Ditrichaceae</taxon>
        <taxon>Ceratodon</taxon>
    </lineage>
</organism>
<evidence type="ECO:0000313" key="13">
    <source>
        <dbReference type="EMBL" id="KAG0555513.1"/>
    </source>
</evidence>
<dbReference type="GO" id="GO:0046481">
    <property type="term" value="F:digalactosyldiacylglycerol synthase activity"/>
    <property type="evidence" value="ECO:0007669"/>
    <property type="project" value="UniProtKB-EC"/>
</dbReference>
<evidence type="ECO:0000256" key="3">
    <source>
        <dbReference type="ARBA" id="ARBA00022640"/>
    </source>
</evidence>
<protein>
    <recommendedName>
        <fullName evidence="9">digalactosyldiacylglycerol synthase</fullName>
        <ecNumber evidence="9">2.4.1.241</ecNumber>
    </recommendedName>
</protein>
<comment type="similarity">
    <text evidence="1">Belongs to the glycosyltransferase group 1 family. Glycosyltransferase 4 subfamily.</text>
</comment>